<organism evidence="1 2">
    <name type="scientific">Paracoccus onubensis</name>
    <dbReference type="NCBI Taxonomy" id="1675788"/>
    <lineage>
        <taxon>Bacteria</taxon>
        <taxon>Pseudomonadati</taxon>
        <taxon>Pseudomonadota</taxon>
        <taxon>Alphaproteobacteria</taxon>
        <taxon>Rhodobacterales</taxon>
        <taxon>Paracoccaceae</taxon>
        <taxon>Paracoccus</taxon>
    </lineage>
</organism>
<proteinExistence type="predicted"/>
<dbReference type="PRINTS" id="PR00081">
    <property type="entry name" value="GDHRDH"/>
</dbReference>
<gene>
    <name evidence="1" type="ORF">D3P04_15820</name>
</gene>
<dbReference type="InterPro" id="IPR002347">
    <property type="entry name" value="SDR_fam"/>
</dbReference>
<dbReference type="PANTHER" id="PTHR45458:SF1">
    <property type="entry name" value="SHORT CHAIN DEHYDROGENASE"/>
    <property type="match status" value="1"/>
</dbReference>
<comment type="caution">
    <text evidence="1">The sequence shown here is derived from an EMBL/GenBank/DDBJ whole genome shotgun (WGS) entry which is preliminary data.</text>
</comment>
<dbReference type="InterPro" id="IPR036291">
    <property type="entry name" value="NAD(P)-bd_dom_sf"/>
</dbReference>
<reference evidence="2" key="1">
    <citation type="submission" date="2018-09" db="EMBL/GenBank/DDBJ databases">
        <title>Acidovorax cavernicola nov. sp. isolated from Gruta de las Maravillas (Aracena, Spain).</title>
        <authorList>
            <person name="Jurado V."/>
            <person name="Gutierrez-Patricio S."/>
            <person name="Gonzalez-Pimentel J.L."/>
            <person name="Miller A.Z."/>
            <person name="Laiz L."/>
            <person name="Saiz-Jimenez C."/>
        </authorList>
    </citation>
    <scope>NUCLEOTIDE SEQUENCE [LARGE SCALE GENOMIC DNA]</scope>
    <source>
        <strain evidence="2">1011MAR3C25</strain>
    </source>
</reference>
<dbReference type="RefSeq" id="WP_119750624.1">
    <property type="nucleotide sequence ID" value="NZ_QZCG01000011.1"/>
</dbReference>
<dbReference type="AlphaFoldDB" id="A0A418SQW4"/>
<evidence type="ECO:0000313" key="2">
    <source>
        <dbReference type="Proteomes" id="UP000284202"/>
    </source>
</evidence>
<accession>A0A418SQW4</accession>
<keyword evidence="2" id="KW-1185">Reference proteome</keyword>
<dbReference type="PANTHER" id="PTHR45458">
    <property type="entry name" value="SHORT-CHAIN DEHYDROGENASE/REDUCTASE SDR"/>
    <property type="match status" value="1"/>
</dbReference>
<dbReference type="EMBL" id="QZCG01000011">
    <property type="protein sequence ID" value="RJE83355.1"/>
    <property type="molecule type" value="Genomic_DNA"/>
</dbReference>
<protein>
    <submittedName>
        <fullName evidence="1">SDR family oxidoreductase</fullName>
    </submittedName>
</protein>
<evidence type="ECO:0000313" key="1">
    <source>
        <dbReference type="EMBL" id="RJE83355.1"/>
    </source>
</evidence>
<sequence length="209" mass="22335">MTVLITGANRGIGAALARTYRKMGKNVIGTARSGDDFWKLDVTREADFPTLEKRLQDTALSLLICNAGIYVDKGLRDEQRDAQVWARSFAVNVTGVYLTVQACLPALRRGAGKIALLGSAMGSDQRAPGGSYAYRASKAALLNLGRNFAADLDLPVGIYHPGWVRTDMGGDGADIAVEDSVSGLIARFTELDRGSSGCFLSYDGKPVPF</sequence>
<dbReference type="Pfam" id="PF00106">
    <property type="entry name" value="adh_short"/>
    <property type="match status" value="1"/>
</dbReference>
<name>A0A418SQW4_9RHOB</name>
<dbReference type="OrthoDB" id="109589at2"/>
<dbReference type="Proteomes" id="UP000284202">
    <property type="component" value="Unassembled WGS sequence"/>
</dbReference>
<dbReference type="CDD" id="cd05325">
    <property type="entry name" value="carb_red_sniffer_like_SDR_c"/>
    <property type="match status" value="1"/>
</dbReference>
<dbReference type="Gene3D" id="3.40.50.720">
    <property type="entry name" value="NAD(P)-binding Rossmann-like Domain"/>
    <property type="match status" value="1"/>
</dbReference>
<dbReference type="GO" id="GO:0016616">
    <property type="term" value="F:oxidoreductase activity, acting on the CH-OH group of donors, NAD or NADP as acceptor"/>
    <property type="evidence" value="ECO:0007669"/>
    <property type="project" value="TreeGrafter"/>
</dbReference>
<dbReference type="SUPFAM" id="SSF51735">
    <property type="entry name" value="NAD(P)-binding Rossmann-fold domains"/>
    <property type="match status" value="1"/>
</dbReference>
<dbReference type="InterPro" id="IPR052184">
    <property type="entry name" value="SDR_enzymes"/>
</dbReference>